<feature type="region of interest" description="Disordered" evidence="1">
    <location>
        <begin position="267"/>
        <end position="287"/>
    </location>
</feature>
<feature type="region of interest" description="Disordered" evidence="1">
    <location>
        <begin position="616"/>
        <end position="655"/>
    </location>
</feature>
<keyword evidence="3" id="KW-1185">Reference proteome</keyword>
<feature type="region of interest" description="Disordered" evidence="1">
    <location>
        <begin position="562"/>
        <end position="582"/>
    </location>
</feature>
<feature type="compositionally biased region" description="Basic and acidic residues" evidence="1">
    <location>
        <begin position="710"/>
        <end position="757"/>
    </location>
</feature>
<dbReference type="PANTHER" id="PTHR22045">
    <property type="entry name" value="PROLINE AND SERINE-RICH PROTEIN 3"/>
    <property type="match status" value="1"/>
</dbReference>
<gene>
    <name evidence="2" type="ORF">Bpfe_027776</name>
</gene>
<comment type="caution">
    <text evidence="2">The sequence shown here is derived from an EMBL/GenBank/DDBJ whole genome shotgun (WGS) entry which is preliminary data.</text>
</comment>
<protein>
    <submittedName>
        <fullName evidence="2">Uncharacterized protein</fullName>
    </submittedName>
</protein>
<dbReference type="EMBL" id="JASAOG010000232">
    <property type="protein sequence ID" value="KAK0042787.1"/>
    <property type="molecule type" value="Genomic_DNA"/>
</dbReference>
<dbReference type="AlphaFoldDB" id="A0AAD8AVV7"/>
<evidence type="ECO:0000313" key="2">
    <source>
        <dbReference type="EMBL" id="KAK0042787.1"/>
    </source>
</evidence>
<organism evidence="2 3">
    <name type="scientific">Biomphalaria pfeifferi</name>
    <name type="common">Bloodfluke planorb</name>
    <name type="synonym">Freshwater snail</name>
    <dbReference type="NCBI Taxonomy" id="112525"/>
    <lineage>
        <taxon>Eukaryota</taxon>
        <taxon>Metazoa</taxon>
        <taxon>Spiralia</taxon>
        <taxon>Lophotrochozoa</taxon>
        <taxon>Mollusca</taxon>
        <taxon>Gastropoda</taxon>
        <taxon>Heterobranchia</taxon>
        <taxon>Euthyneura</taxon>
        <taxon>Panpulmonata</taxon>
        <taxon>Hygrophila</taxon>
        <taxon>Lymnaeoidea</taxon>
        <taxon>Planorbidae</taxon>
        <taxon>Biomphalaria</taxon>
    </lineage>
</organism>
<feature type="region of interest" description="Disordered" evidence="1">
    <location>
        <begin position="678"/>
        <end position="771"/>
    </location>
</feature>
<accession>A0AAD8AVV7</accession>
<dbReference type="Proteomes" id="UP001233172">
    <property type="component" value="Unassembled WGS sequence"/>
</dbReference>
<reference evidence="2" key="1">
    <citation type="journal article" date="2023" name="PLoS Negl. Trop. Dis.">
        <title>A genome sequence for Biomphalaria pfeifferi, the major vector snail for the human-infecting parasite Schistosoma mansoni.</title>
        <authorList>
            <person name="Bu L."/>
            <person name="Lu L."/>
            <person name="Laidemitt M.R."/>
            <person name="Zhang S.M."/>
            <person name="Mutuku M."/>
            <person name="Mkoji G."/>
            <person name="Steinauer M."/>
            <person name="Loker E.S."/>
        </authorList>
    </citation>
    <scope>NUCLEOTIDE SEQUENCE</scope>
    <source>
        <strain evidence="2">KasaAsao</strain>
    </source>
</reference>
<evidence type="ECO:0000256" key="1">
    <source>
        <dbReference type="SAM" id="MobiDB-lite"/>
    </source>
</evidence>
<name>A0AAD8AVV7_BIOPF</name>
<proteinExistence type="predicted"/>
<feature type="region of interest" description="Disordered" evidence="1">
    <location>
        <begin position="1"/>
        <end position="31"/>
    </location>
</feature>
<feature type="compositionally biased region" description="Low complexity" evidence="1">
    <location>
        <begin position="678"/>
        <end position="695"/>
    </location>
</feature>
<feature type="compositionally biased region" description="Acidic residues" evidence="1">
    <location>
        <begin position="858"/>
        <end position="872"/>
    </location>
</feature>
<reference evidence="2" key="2">
    <citation type="submission" date="2023-04" db="EMBL/GenBank/DDBJ databases">
        <authorList>
            <person name="Bu L."/>
            <person name="Lu L."/>
            <person name="Laidemitt M.R."/>
            <person name="Zhang S.M."/>
            <person name="Mutuku M."/>
            <person name="Mkoji G."/>
            <person name="Steinauer M."/>
            <person name="Loker E.S."/>
        </authorList>
    </citation>
    <scope>NUCLEOTIDE SEQUENCE</scope>
    <source>
        <strain evidence="2">KasaAsao</strain>
        <tissue evidence="2">Whole Snail</tissue>
    </source>
</reference>
<feature type="region of interest" description="Disordered" evidence="1">
    <location>
        <begin position="816"/>
        <end position="872"/>
    </location>
</feature>
<dbReference type="InterPro" id="IPR037646">
    <property type="entry name" value="PROSER3"/>
</dbReference>
<feature type="compositionally biased region" description="Basic and acidic residues" evidence="1">
    <location>
        <begin position="616"/>
        <end position="634"/>
    </location>
</feature>
<evidence type="ECO:0000313" key="3">
    <source>
        <dbReference type="Proteomes" id="UP001233172"/>
    </source>
</evidence>
<sequence>MEYHATKYQRAKNPFAENPVPKPFYYPSPTKDIDEHEAICSPGWSRRKPLEEKCVKDNIHLSTSPLPHIQTLNSYGHDLTSIGDSHLDETWPNSERSSSFSVVRDDEDTTLNLDSAVASHPQSNIADIVKNLESLATKYKSAKGGKEVKNKEASESVLKRYIERFRNSDPKPREERVKENEKNKQDFWWLESSSGSAACQNELADDRRHPNLRRINQKVVPEAQTKQQASFSLTKEALLAVDEETLKLQHKADRLLSQSASSITSGPIVSTDGLGSSTTRSELSSINDEPPFRPLFVKNEEIRRENPSFTSAARAGLDFYSNKHQAPGLPPDDILLRWRLSRKLDSSYLHPSTPSIVPKNLDPRLEEFRKKLLSQKALVTKEDICFERQRMAMLLDDEDITKKKAPETQKDVPTLQSDPILERMNKITNNIDLMKPPIMTMFPVSSDNSQPRHQGHNMNVSNAETKLDHDLSSSEQLKNILEGNKNNTASSGVRSQLSVPQMVYVDSSVQVSIDHFGSQVVCDPKEKKYLLHSDYKVSGEGDAIKNSHKISTEVSRTISGVSQHSNKYAQEKMTESGDSIEASSGQVLEQNGLVSRASSNKQSRKSEVNYHQFLEAEKPIDDNIDPDVKIDQTHKRPSYQENVSVSSSSDHEGNERLRNIISGKRLHNTMGKDHNEVISSASSDVSVTSSIKSNSGQRKEVKLRSTNKSDSFEHSKVTKPDKDKERKSDHLTEDLVEKEQCKNLGFKKSETSKRNKVAESYPSILKPSQSSESIPALHLKYPVNSAIGQTIREQMFEGHSLFSSVDSWASMFPQSPGPVHSLCDSHQTPSPSPRLEQTSEHKQLQSTPIDRPSNDLDGPNEGDDYQSDGEFSDDPLLMILREQRNNFLKLLQMIEFKLQET</sequence>
<dbReference type="PANTHER" id="PTHR22045:SF6">
    <property type="entry name" value="PROLINE AND SERINE-RICH PROTEIN 3"/>
    <property type="match status" value="1"/>
</dbReference>